<organism evidence="2 3">
    <name type="scientific">Athelia psychrophila</name>
    <dbReference type="NCBI Taxonomy" id="1759441"/>
    <lineage>
        <taxon>Eukaryota</taxon>
        <taxon>Fungi</taxon>
        <taxon>Dikarya</taxon>
        <taxon>Basidiomycota</taxon>
        <taxon>Agaricomycotina</taxon>
        <taxon>Agaricomycetes</taxon>
        <taxon>Agaricomycetidae</taxon>
        <taxon>Atheliales</taxon>
        <taxon>Atheliaceae</taxon>
        <taxon>Athelia</taxon>
    </lineage>
</organism>
<dbReference type="Proteomes" id="UP000076532">
    <property type="component" value="Unassembled WGS sequence"/>
</dbReference>
<name>A0A166TMR5_9AGAM</name>
<gene>
    <name evidence="2" type="ORF">FIBSPDRAFT_883911</name>
</gene>
<dbReference type="AlphaFoldDB" id="A0A166TMR5"/>
<dbReference type="EMBL" id="KV417492">
    <property type="protein sequence ID" value="KZP30786.1"/>
    <property type="molecule type" value="Genomic_DNA"/>
</dbReference>
<reference evidence="2 3" key="1">
    <citation type="journal article" date="2016" name="Mol. Biol. Evol.">
        <title>Comparative Genomics of Early-Diverging Mushroom-Forming Fungi Provides Insights into the Origins of Lignocellulose Decay Capabilities.</title>
        <authorList>
            <person name="Nagy L.G."/>
            <person name="Riley R."/>
            <person name="Tritt A."/>
            <person name="Adam C."/>
            <person name="Daum C."/>
            <person name="Floudas D."/>
            <person name="Sun H."/>
            <person name="Yadav J.S."/>
            <person name="Pangilinan J."/>
            <person name="Larsson K.H."/>
            <person name="Matsuura K."/>
            <person name="Barry K."/>
            <person name="Labutti K."/>
            <person name="Kuo R."/>
            <person name="Ohm R.A."/>
            <person name="Bhattacharya S.S."/>
            <person name="Shirouzu T."/>
            <person name="Yoshinaga Y."/>
            <person name="Martin F.M."/>
            <person name="Grigoriev I.V."/>
            <person name="Hibbett D.S."/>
        </authorList>
    </citation>
    <scope>NUCLEOTIDE SEQUENCE [LARGE SCALE GENOMIC DNA]</scope>
    <source>
        <strain evidence="2 3">CBS 109695</strain>
    </source>
</reference>
<sequence length="141" mass="15523">MAPSNTFSLALTLLALSPFTKAQATITGDGNAQIFDSKCLSDGWFNNPPAQRHESCLGDGGFLVCRRDSVVDVQLKLNEPDQIIPSQQLLRLPQRGYQLVRLMTNDEGWVIGNYAASYIRGETAITFTGQHDSRSFSSWLG</sequence>
<protein>
    <recommendedName>
        <fullName evidence="4">SH3 domain-containing protein</fullName>
    </recommendedName>
</protein>
<evidence type="ECO:0000313" key="3">
    <source>
        <dbReference type="Proteomes" id="UP000076532"/>
    </source>
</evidence>
<feature type="signal peptide" evidence="1">
    <location>
        <begin position="1"/>
        <end position="22"/>
    </location>
</feature>
<feature type="chain" id="PRO_5007880174" description="SH3 domain-containing protein" evidence="1">
    <location>
        <begin position="23"/>
        <end position="141"/>
    </location>
</feature>
<evidence type="ECO:0008006" key="4">
    <source>
        <dbReference type="Google" id="ProtNLM"/>
    </source>
</evidence>
<proteinExistence type="predicted"/>
<evidence type="ECO:0000313" key="2">
    <source>
        <dbReference type="EMBL" id="KZP30786.1"/>
    </source>
</evidence>
<keyword evidence="1" id="KW-0732">Signal</keyword>
<accession>A0A166TMR5</accession>
<keyword evidence="3" id="KW-1185">Reference proteome</keyword>
<evidence type="ECO:0000256" key="1">
    <source>
        <dbReference type="SAM" id="SignalP"/>
    </source>
</evidence>